<name>A0A7L9WL44_9RHOB</name>
<reference evidence="1 2" key="1">
    <citation type="submission" date="2019-10" db="EMBL/GenBank/DDBJ databases">
        <title>Pseudopuniceibacterium sp. HQ09 islated from Antarctica.</title>
        <authorList>
            <person name="Liao L."/>
            <person name="Su S."/>
            <person name="Chen B."/>
            <person name="Yu Y."/>
        </authorList>
    </citation>
    <scope>NUCLEOTIDE SEQUENCE [LARGE SCALE GENOMIC DNA]</scope>
    <source>
        <strain evidence="1 2">HQ09</strain>
    </source>
</reference>
<dbReference type="Proteomes" id="UP000594118">
    <property type="component" value="Chromosome"/>
</dbReference>
<evidence type="ECO:0000313" key="2">
    <source>
        <dbReference type="Proteomes" id="UP000594118"/>
    </source>
</evidence>
<dbReference type="KEGG" id="pshq:F3W81_07285"/>
<accession>A0A7L9WL44</accession>
<evidence type="ECO:0000313" key="1">
    <source>
        <dbReference type="EMBL" id="QOL80633.1"/>
    </source>
</evidence>
<organism evidence="1 2">
    <name type="scientific">Pseudooceanicola spongiae</name>
    <dbReference type="NCBI Taxonomy" id="2613965"/>
    <lineage>
        <taxon>Bacteria</taxon>
        <taxon>Pseudomonadati</taxon>
        <taxon>Pseudomonadota</taxon>
        <taxon>Alphaproteobacteria</taxon>
        <taxon>Rhodobacterales</taxon>
        <taxon>Paracoccaceae</taxon>
        <taxon>Pseudooceanicola</taxon>
    </lineage>
</organism>
<dbReference type="AlphaFoldDB" id="A0A7L9WL44"/>
<protein>
    <recommendedName>
        <fullName evidence="3">Lipoprotein</fullName>
    </recommendedName>
</protein>
<evidence type="ECO:0008006" key="3">
    <source>
        <dbReference type="Google" id="ProtNLM"/>
    </source>
</evidence>
<gene>
    <name evidence="1" type="ORF">F3W81_07285</name>
</gene>
<keyword evidence="2" id="KW-1185">Reference proteome</keyword>
<proteinExistence type="predicted"/>
<dbReference type="RefSeq" id="WP_193082953.1">
    <property type="nucleotide sequence ID" value="NZ_CP045201.1"/>
</dbReference>
<sequence length="123" mass="13178">MSSPHTLCRSGVFAALALLALTGCTNEVMSGIRNGGRPAFDGQYFRAKLTANPEDPRAFTVAVAKPEKSLTGAREAARYEGVQHCIKYYGDSVITWAVGPDSPPTAMVMSENGMLFSGMCRGW</sequence>
<dbReference type="EMBL" id="CP045201">
    <property type="protein sequence ID" value="QOL80633.1"/>
    <property type="molecule type" value="Genomic_DNA"/>
</dbReference>